<proteinExistence type="inferred from homology"/>
<sequence>MSKTRIIALFNQSGGVGKTSLTMNLGYHLAQKKKNRVLLIDTDPQASLTTFMGLEPDINAKSVYEAVVGEEPLPIHTEPIHGMGLVPANINLSAAELELVAALMREMRLKNALAPILDKYDFILIDCPPSLGILSVISLVAATHILVPIQCQFKSFQGTDLLLRTVATLRKGANKALTIAGFIPTMYDARTAQESRTMKAITEQLSPLATVFEPIPKSIAFADASEARLPLALYNPKHPAVAVLKKITLSLEKLQ</sequence>
<dbReference type="InterPro" id="IPR027417">
    <property type="entry name" value="P-loop_NTPase"/>
</dbReference>
<comment type="caution">
    <text evidence="3">The sequence shown here is derived from an EMBL/GenBank/DDBJ whole genome shotgun (WGS) entry which is preliminary data.</text>
</comment>
<comment type="similarity">
    <text evidence="1">Belongs to the ParA family.</text>
</comment>
<dbReference type="SUPFAM" id="SSF52540">
    <property type="entry name" value="P-loop containing nucleoside triphosphate hydrolases"/>
    <property type="match status" value="1"/>
</dbReference>
<evidence type="ECO:0000256" key="1">
    <source>
        <dbReference type="ARBA" id="ARBA00006976"/>
    </source>
</evidence>
<dbReference type="FunFam" id="3.40.50.300:FF:000285">
    <property type="entry name" value="Sporulation initiation inhibitor Soj"/>
    <property type="match status" value="1"/>
</dbReference>
<gene>
    <name evidence="3" type="ORF">VF08_14745</name>
</gene>
<dbReference type="CDD" id="cd02042">
    <property type="entry name" value="ParAB_family"/>
    <property type="match status" value="1"/>
</dbReference>
<accession>A0A9Q6EL30</accession>
<dbReference type="PANTHER" id="PTHR13696">
    <property type="entry name" value="P-LOOP CONTAINING NUCLEOSIDE TRIPHOSPHATE HYDROLASE"/>
    <property type="match status" value="1"/>
</dbReference>
<dbReference type="GeneID" id="57096878"/>
<name>A0A9Q6EL30_NOSLI</name>
<dbReference type="InterPro" id="IPR025669">
    <property type="entry name" value="AAA_dom"/>
</dbReference>
<dbReference type="EMBL" id="LAHD01000036">
    <property type="protein sequence ID" value="PHK03576.1"/>
    <property type="molecule type" value="Genomic_DNA"/>
</dbReference>
<dbReference type="InterPro" id="IPR050678">
    <property type="entry name" value="DNA_Partitioning_ATPase"/>
</dbReference>
<protein>
    <submittedName>
        <fullName evidence="3">Plasmid partitioning protein ParA</fullName>
    </submittedName>
</protein>
<dbReference type="RefSeq" id="WP_099069261.1">
    <property type="nucleotide sequence ID" value="NZ_LAHD01000036.1"/>
</dbReference>
<dbReference type="Gene3D" id="3.40.50.300">
    <property type="entry name" value="P-loop containing nucleotide triphosphate hydrolases"/>
    <property type="match status" value="1"/>
</dbReference>
<evidence type="ECO:0000259" key="2">
    <source>
        <dbReference type="Pfam" id="PF13614"/>
    </source>
</evidence>
<organism evidence="3 4">
    <name type="scientific">Nostoc linckia z8</name>
    <dbReference type="NCBI Taxonomy" id="1628746"/>
    <lineage>
        <taxon>Bacteria</taxon>
        <taxon>Bacillati</taxon>
        <taxon>Cyanobacteriota</taxon>
        <taxon>Cyanophyceae</taxon>
        <taxon>Nostocales</taxon>
        <taxon>Nostocaceae</taxon>
        <taxon>Nostoc</taxon>
    </lineage>
</organism>
<dbReference type="AlphaFoldDB" id="A0A9Q6EL30"/>
<dbReference type="Proteomes" id="UP000222310">
    <property type="component" value="Unassembled WGS sequence"/>
</dbReference>
<dbReference type="PANTHER" id="PTHR13696:SF52">
    <property type="entry name" value="PARA FAMILY PROTEIN CT_582"/>
    <property type="match status" value="1"/>
</dbReference>
<reference evidence="3 4" key="1">
    <citation type="submission" date="2015-02" db="EMBL/GenBank/DDBJ databases">
        <title>Nostoc linckia genome annotation.</title>
        <authorList>
            <person name="Zhou Z."/>
        </authorList>
    </citation>
    <scope>NUCLEOTIDE SEQUENCE [LARGE SCALE GENOMIC DNA]</scope>
    <source>
        <strain evidence="4">z8</strain>
    </source>
</reference>
<evidence type="ECO:0000313" key="4">
    <source>
        <dbReference type="Proteomes" id="UP000222310"/>
    </source>
</evidence>
<evidence type="ECO:0000313" key="3">
    <source>
        <dbReference type="EMBL" id="PHK03576.1"/>
    </source>
</evidence>
<dbReference type="Pfam" id="PF13614">
    <property type="entry name" value="AAA_31"/>
    <property type="match status" value="1"/>
</dbReference>
<feature type="domain" description="AAA" evidence="2">
    <location>
        <begin position="5"/>
        <end position="179"/>
    </location>
</feature>